<sequence>MKTKLLTILPLFVAALLAMTTPQAADAASFREQGIHHKEGVSCKDCHTVDKPKDPPPSSKTCLACHGPYEKIAQRTKKLHANPHDSHLGPMDCLKCHGVHEPMEAEKIPCMECHNDFEFKVK</sequence>
<keyword evidence="11" id="KW-1185">Reference proteome</keyword>
<organism evidence="10 11">
    <name type="scientific">Propionivibrio dicarboxylicus</name>
    <dbReference type="NCBI Taxonomy" id="83767"/>
    <lineage>
        <taxon>Bacteria</taxon>
        <taxon>Pseudomonadati</taxon>
        <taxon>Pseudomonadota</taxon>
        <taxon>Betaproteobacteria</taxon>
        <taxon>Rhodocyclales</taxon>
        <taxon>Rhodocyclaceae</taxon>
        <taxon>Propionivibrio</taxon>
    </lineage>
</organism>
<feature type="chain" id="PRO_5011603426" evidence="8">
    <location>
        <begin position="25"/>
        <end position="122"/>
    </location>
</feature>
<evidence type="ECO:0000313" key="11">
    <source>
        <dbReference type="Proteomes" id="UP000198607"/>
    </source>
</evidence>
<protein>
    <submittedName>
        <fullName evidence="10">Cytochrome c3</fullName>
    </submittedName>
</protein>
<comment type="subcellular location">
    <subcellularLocation>
        <location evidence="2">Cell envelope</location>
    </subcellularLocation>
</comment>
<dbReference type="AlphaFoldDB" id="A0A1G8NXH6"/>
<dbReference type="CDD" id="cd08168">
    <property type="entry name" value="Cytochrom_C3"/>
    <property type="match status" value="1"/>
</dbReference>
<name>A0A1G8NXH6_9RHOO</name>
<keyword evidence="3" id="KW-0813">Transport</keyword>
<dbReference type="SUPFAM" id="SSF48695">
    <property type="entry name" value="Multiheme cytochromes"/>
    <property type="match status" value="1"/>
</dbReference>
<comment type="cofactor">
    <cofactor evidence="1">
        <name>heme c</name>
        <dbReference type="ChEBI" id="CHEBI:61717"/>
    </cofactor>
</comment>
<evidence type="ECO:0000256" key="7">
    <source>
        <dbReference type="ARBA" id="ARBA00023004"/>
    </source>
</evidence>
<accession>A0A1G8NXH6</accession>
<dbReference type="EMBL" id="FNCY01000038">
    <property type="protein sequence ID" value="SDI84942.1"/>
    <property type="molecule type" value="Genomic_DNA"/>
</dbReference>
<proteinExistence type="predicted"/>
<evidence type="ECO:0000256" key="2">
    <source>
        <dbReference type="ARBA" id="ARBA00004196"/>
    </source>
</evidence>
<dbReference type="Gene3D" id="1.10.1130.10">
    <property type="entry name" value="Flavocytochrome C3, Chain A"/>
    <property type="match status" value="1"/>
</dbReference>
<dbReference type="GO" id="GO:0030313">
    <property type="term" value="C:cell envelope"/>
    <property type="evidence" value="ECO:0007669"/>
    <property type="project" value="UniProtKB-SubCell"/>
</dbReference>
<dbReference type="RefSeq" id="WP_176786014.1">
    <property type="nucleotide sequence ID" value="NZ_FNCY01000038.1"/>
</dbReference>
<dbReference type="GO" id="GO:0046872">
    <property type="term" value="F:metal ion binding"/>
    <property type="evidence" value="ECO:0007669"/>
    <property type="project" value="UniProtKB-KW"/>
</dbReference>
<evidence type="ECO:0000256" key="8">
    <source>
        <dbReference type="SAM" id="SignalP"/>
    </source>
</evidence>
<dbReference type="Proteomes" id="UP000198607">
    <property type="component" value="Unassembled WGS sequence"/>
</dbReference>
<dbReference type="STRING" id="83767.SAMN05660652_04128"/>
<evidence type="ECO:0000256" key="5">
    <source>
        <dbReference type="ARBA" id="ARBA00022723"/>
    </source>
</evidence>
<evidence type="ECO:0000256" key="3">
    <source>
        <dbReference type="ARBA" id="ARBA00022448"/>
    </source>
</evidence>
<evidence type="ECO:0000256" key="4">
    <source>
        <dbReference type="ARBA" id="ARBA00022617"/>
    </source>
</evidence>
<reference evidence="10 11" key="1">
    <citation type="submission" date="2016-10" db="EMBL/GenBank/DDBJ databases">
        <authorList>
            <person name="de Groot N.N."/>
        </authorList>
    </citation>
    <scope>NUCLEOTIDE SEQUENCE [LARGE SCALE GENOMIC DNA]</scope>
    <source>
        <strain evidence="10 11">DSM 5885</strain>
    </source>
</reference>
<evidence type="ECO:0000256" key="1">
    <source>
        <dbReference type="ARBA" id="ARBA00001926"/>
    </source>
</evidence>
<feature type="signal peptide" evidence="8">
    <location>
        <begin position="1"/>
        <end position="24"/>
    </location>
</feature>
<keyword evidence="5" id="KW-0479">Metal-binding</keyword>
<evidence type="ECO:0000256" key="6">
    <source>
        <dbReference type="ARBA" id="ARBA00022982"/>
    </source>
</evidence>
<feature type="domain" description="Tetrahaem cytochrome" evidence="9">
    <location>
        <begin position="36"/>
        <end position="115"/>
    </location>
</feature>
<evidence type="ECO:0000259" key="9">
    <source>
        <dbReference type="Pfam" id="PF14537"/>
    </source>
</evidence>
<keyword evidence="4" id="KW-0349">Heme</keyword>
<dbReference type="InterPro" id="IPR012286">
    <property type="entry name" value="Tetrahaem_cytochrome"/>
</dbReference>
<gene>
    <name evidence="10" type="ORF">SAMN05660652_04128</name>
</gene>
<keyword evidence="8" id="KW-0732">Signal</keyword>
<keyword evidence="6" id="KW-0249">Electron transport</keyword>
<dbReference type="InterPro" id="IPR036280">
    <property type="entry name" value="Multihaem_cyt_sf"/>
</dbReference>
<evidence type="ECO:0000313" key="10">
    <source>
        <dbReference type="EMBL" id="SDI84942.1"/>
    </source>
</evidence>
<keyword evidence="7" id="KW-0408">Iron</keyword>
<dbReference type="Pfam" id="PF14537">
    <property type="entry name" value="Cytochrom_c3_2"/>
    <property type="match status" value="1"/>
</dbReference>